<evidence type="ECO:0000259" key="1">
    <source>
        <dbReference type="Pfam" id="PF01425"/>
    </source>
</evidence>
<accession>A0A5B8RD10</accession>
<gene>
    <name evidence="2" type="primary">amiC_3</name>
    <name evidence="2" type="ORF">KBTEX_01642</name>
</gene>
<name>A0A5B8RD10_9ZZZZ</name>
<dbReference type="InterPro" id="IPR000120">
    <property type="entry name" value="Amidase"/>
</dbReference>
<proteinExistence type="predicted"/>
<reference evidence="2" key="1">
    <citation type="submission" date="2019-06" db="EMBL/GenBank/DDBJ databases">
        <authorList>
            <person name="Murdoch R.W."/>
            <person name="Fathepure B."/>
        </authorList>
    </citation>
    <scope>NUCLEOTIDE SEQUENCE</scope>
</reference>
<dbReference type="EMBL" id="MN079099">
    <property type="protein sequence ID" value="QEA05322.1"/>
    <property type="molecule type" value="Genomic_DNA"/>
</dbReference>
<keyword evidence="2" id="KW-0378">Hydrolase</keyword>
<organism evidence="2">
    <name type="scientific">uncultured organism</name>
    <dbReference type="NCBI Taxonomy" id="155900"/>
    <lineage>
        <taxon>unclassified sequences</taxon>
        <taxon>environmental samples</taxon>
    </lineage>
</organism>
<dbReference type="SUPFAM" id="SSF75304">
    <property type="entry name" value="Amidase signature (AS) enzymes"/>
    <property type="match status" value="1"/>
</dbReference>
<dbReference type="PANTHER" id="PTHR11895:SF7">
    <property type="entry name" value="GLUTAMYL-TRNA(GLN) AMIDOTRANSFERASE SUBUNIT A, MITOCHONDRIAL"/>
    <property type="match status" value="1"/>
</dbReference>
<sequence>MAAEGTARPGGDGFADLDATAQARLVHGGDVSPLELVDAAIGRIERLDPLINAVAAADFERARDQAGRVDTSGPFAGVPTLVKDLLAYPHLPLGMGARLFEGQVAPAGSAYTQALDASGLIVLGKSTTSEFGLLGTTETLACGVTRNPWDLERSPGGSSGGAVAAVASGMVPVAHASDGGGSIRGPASFCGLFGFKPGRGRHRSTGQPGGSPFTAMISEHCVSRSVRDSATWLAATERNDPAAPFAPVGRVTEPSRRRLRIGLYQRTAFGELPDPEVAGALAETGRLCESLGHEVVVTPGPQYDARAASDAFFTFAALTIGAACEQIRAAMGPAFDEERLEPYTRELIRYAGRLPEAAGTDAAAALEAAAGAADRCMAGFDVLLSPTVAFPAFPLGRHGGAEPFQQAAAFTEALAGYTAIASIAGWPAMSVPLHVSPRGLPVGAHFAAPQGEEARLLGLALELEQAAPWEDRLPVDMSAGQCLSS</sequence>
<dbReference type="Gene3D" id="3.90.1300.10">
    <property type="entry name" value="Amidase signature (AS) domain"/>
    <property type="match status" value="1"/>
</dbReference>
<protein>
    <submittedName>
        <fullName evidence="2">Putative amidase AmiC</fullName>
        <ecNumber evidence="2">3.5.1.4</ecNumber>
    </submittedName>
</protein>
<dbReference type="InterPro" id="IPR036928">
    <property type="entry name" value="AS_sf"/>
</dbReference>
<evidence type="ECO:0000313" key="2">
    <source>
        <dbReference type="EMBL" id="QEA05322.1"/>
    </source>
</evidence>
<feature type="domain" description="Amidase" evidence="1">
    <location>
        <begin position="35"/>
        <end position="457"/>
    </location>
</feature>
<dbReference type="PANTHER" id="PTHR11895">
    <property type="entry name" value="TRANSAMIDASE"/>
    <property type="match status" value="1"/>
</dbReference>
<dbReference type="GO" id="GO:0004040">
    <property type="term" value="F:amidase activity"/>
    <property type="evidence" value="ECO:0007669"/>
    <property type="project" value="UniProtKB-EC"/>
</dbReference>
<dbReference type="InterPro" id="IPR023631">
    <property type="entry name" value="Amidase_dom"/>
</dbReference>
<dbReference type="AlphaFoldDB" id="A0A5B8RD10"/>
<dbReference type="EC" id="3.5.1.4" evidence="2"/>
<dbReference type="Pfam" id="PF01425">
    <property type="entry name" value="Amidase"/>
    <property type="match status" value="1"/>
</dbReference>